<dbReference type="Gene3D" id="1.10.10.2560">
    <property type="match status" value="1"/>
</dbReference>
<evidence type="ECO:0000259" key="4">
    <source>
        <dbReference type="Pfam" id="PF08241"/>
    </source>
</evidence>
<keyword evidence="6" id="KW-1185">Reference proteome</keyword>
<dbReference type="InterPro" id="IPR029063">
    <property type="entry name" value="SAM-dependent_MTases_sf"/>
</dbReference>
<dbReference type="Pfam" id="PF08241">
    <property type="entry name" value="Methyltransf_11"/>
    <property type="match status" value="1"/>
</dbReference>
<dbReference type="EMBL" id="QASN01000019">
    <property type="protein sequence ID" value="PTU73913.1"/>
    <property type="molecule type" value="Genomic_DNA"/>
</dbReference>
<evidence type="ECO:0000313" key="6">
    <source>
        <dbReference type="Proteomes" id="UP000244064"/>
    </source>
</evidence>
<dbReference type="GO" id="GO:0008757">
    <property type="term" value="F:S-adenosylmethionine-dependent methyltransferase activity"/>
    <property type="evidence" value="ECO:0007669"/>
    <property type="project" value="InterPro"/>
</dbReference>
<proteinExistence type="inferred from homology"/>
<evidence type="ECO:0000256" key="2">
    <source>
        <dbReference type="ARBA" id="ARBA00022603"/>
    </source>
</evidence>
<keyword evidence="3 5" id="KW-0808">Transferase</keyword>
<reference evidence="5 6" key="1">
    <citation type="submission" date="2018-04" db="EMBL/GenBank/DDBJ databases">
        <title>Pseudomonas sp. nov., isolated from mangrove soil.</title>
        <authorList>
            <person name="Chen C."/>
        </authorList>
    </citation>
    <scope>NUCLEOTIDE SEQUENCE [LARGE SCALE GENOMIC DNA]</scope>
    <source>
        <strain evidence="5 6">TC-11</strain>
    </source>
</reference>
<protein>
    <submittedName>
        <fullName evidence="5">Class I SAM-dependent methyltransferase</fullName>
    </submittedName>
</protein>
<evidence type="ECO:0000256" key="3">
    <source>
        <dbReference type="ARBA" id="ARBA00022679"/>
    </source>
</evidence>
<dbReference type="PANTHER" id="PTHR44942:SF4">
    <property type="entry name" value="METHYLTRANSFERASE TYPE 11 DOMAIN-CONTAINING PROTEIN"/>
    <property type="match status" value="1"/>
</dbReference>
<dbReference type="Proteomes" id="UP000244064">
    <property type="component" value="Unassembled WGS sequence"/>
</dbReference>
<evidence type="ECO:0000256" key="1">
    <source>
        <dbReference type="ARBA" id="ARBA00008361"/>
    </source>
</evidence>
<comment type="similarity">
    <text evidence="1">Belongs to the methyltransferase superfamily.</text>
</comment>
<dbReference type="OrthoDB" id="9797252at2"/>
<dbReference type="RefSeq" id="WP_108107344.1">
    <property type="nucleotide sequence ID" value="NZ_QASN01000019.1"/>
</dbReference>
<dbReference type="AlphaFoldDB" id="A0A2T5P864"/>
<evidence type="ECO:0000313" key="5">
    <source>
        <dbReference type="EMBL" id="PTU73913.1"/>
    </source>
</evidence>
<comment type="caution">
    <text evidence="5">The sequence shown here is derived from an EMBL/GenBank/DDBJ whole genome shotgun (WGS) entry which is preliminary data.</text>
</comment>
<name>A0A2T5P864_9PSED</name>
<dbReference type="Gene3D" id="3.40.50.150">
    <property type="entry name" value="Vaccinia Virus protein VP39"/>
    <property type="match status" value="1"/>
</dbReference>
<accession>A0A2T5P864</accession>
<dbReference type="CDD" id="cd02440">
    <property type="entry name" value="AdoMet_MTases"/>
    <property type="match status" value="1"/>
</dbReference>
<dbReference type="InterPro" id="IPR051052">
    <property type="entry name" value="Diverse_substrate_MTase"/>
</dbReference>
<dbReference type="PANTHER" id="PTHR44942">
    <property type="entry name" value="METHYLTRANSF_11 DOMAIN-CONTAINING PROTEIN"/>
    <property type="match status" value="1"/>
</dbReference>
<keyword evidence="2 5" id="KW-0489">Methyltransferase</keyword>
<gene>
    <name evidence="5" type="ORF">DBO85_11100</name>
</gene>
<dbReference type="SUPFAM" id="SSF53335">
    <property type="entry name" value="S-adenosyl-L-methionine-dependent methyltransferases"/>
    <property type="match status" value="1"/>
</dbReference>
<organism evidence="5 6">
    <name type="scientific">Pseudomonas mangrovi</name>
    <dbReference type="NCBI Taxonomy" id="2161748"/>
    <lineage>
        <taxon>Bacteria</taxon>
        <taxon>Pseudomonadati</taxon>
        <taxon>Pseudomonadota</taxon>
        <taxon>Gammaproteobacteria</taxon>
        <taxon>Pseudomonadales</taxon>
        <taxon>Pseudomonadaceae</taxon>
        <taxon>Pseudomonas</taxon>
    </lineage>
</organism>
<sequence length="249" mass="27296">MTEVASLFGERAGAYAEFRPDYPTELFDWLTANCAEHQRALDIACGSGQASVPLGARFAEVLSCDTSLPLLSAGHFPPRAQRIVCDARQLPLTDDCLDLIVVAQALHWFAGSDFFSEVSRTLRPGGLFCAWCYGLAQISPRIDELTTYLHSSLVAAYWPSGRASVDLGYSDIVLPLPPLPAPPQQIRLSWSLSQLLGYLGTWSAVRTCEKLTGCNPLESLRAELTSAWGDAEQPRDICWKLHVIAGRNQ</sequence>
<dbReference type="GO" id="GO:0032259">
    <property type="term" value="P:methylation"/>
    <property type="evidence" value="ECO:0007669"/>
    <property type="project" value="UniProtKB-KW"/>
</dbReference>
<dbReference type="InterPro" id="IPR013216">
    <property type="entry name" value="Methyltransf_11"/>
</dbReference>
<feature type="domain" description="Methyltransferase type 11" evidence="4">
    <location>
        <begin position="41"/>
        <end position="129"/>
    </location>
</feature>